<dbReference type="Proteomes" id="UP000029507">
    <property type="component" value="Chromosome"/>
</dbReference>
<evidence type="ECO:0000313" key="1">
    <source>
        <dbReference type="EMBL" id="AIQ66036.1"/>
    </source>
</evidence>
<protein>
    <submittedName>
        <fullName evidence="1">Uncharacterized protein</fullName>
    </submittedName>
</protein>
<organism evidence="1 2">
    <name type="scientific">Paenibacillus stellifer</name>
    <dbReference type="NCBI Taxonomy" id="169760"/>
    <lineage>
        <taxon>Bacteria</taxon>
        <taxon>Bacillati</taxon>
        <taxon>Bacillota</taxon>
        <taxon>Bacilli</taxon>
        <taxon>Bacillales</taxon>
        <taxon>Paenibacillaceae</taxon>
        <taxon>Paenibacillus</taxon>
    </lineage>
</organism>
<dbReference type="HOGENOM" id="CLU_114898_0_0_9"/>
<name>A0A089LWY2_9BACL</name>
<proteinExistence type="predicted"/>
<dbReference type="KEGG" id="pste:PSTEL_25885"/>
<keyword evidence="2" id="KW-1185">Reference proteome</keyword>
<sequence length="177" mass="20987">MKINLYHYYERERGPFRNLSSLSREEARAVSRELKTNGDVFASRRQDDYMEIRRELEQRARELFLRKGGRPVLPYPHYMTLGECLWVKSWYREGREVAISLDDFAPGTVSFTYGDLFPAMRFQDGREYRGQVYTTDEIPGLISRFGLPQEWNPAGEQGPERYIEAQIWDDAILKRYL</sequence>
<dbReference type="OrthoDB" id="510867at2"/>
<accession>A0A089LWY2</accession>
<dbReference type="EMBL" id="CP009286">
    <property type="protein sequence ID" value="AIQ66036.1"/>
    <property type="molecule type" value="Genomic_DNA"/>
</dbReference>
<evidence type="ECO:0000313" key="2">
    <source>
        <dbReference type="Proteomes" id="UP000029507"/>
    </source>
</evidence>
<reference evidence="1 2" key="1">
    <citation type="submission" date="2014-08" db="EMBL/GenBank/DDBJ databases">
        <title>Comparative genomics of the Paenibacillus odorifer group.</title>
        <authorList>
            <person name="den Bakker H.C."/>
            <person name="Tsai Y.-C."/>
            <person name="Martin N."/>
            <person name="Korlach J."/>
            <person name="Wiedmann M."/>
        </authorList>
    </citation>
    <scope>NUCLEOTIDE SEQUENCE [LARGE SCALE GENOMIC DNA]</scope>
    <source>
        <strain evidence="1 2">DSM 14472</strain>
    </source>
</reference>
<dbReference type="AlphaFoldDB" id="A0A089LWY2"/>
<dbReference type="STRING" id="169760.PSTEL_25885"/>
<gene>
    <name evidence="1" type="ORF">PSTEL_25885</name>
</gene>
<dbReference type="RefSeq" id="WP_038699547.1">
    <property type="nucleotide sequence ID" value="NZ_CP009286.1"/>
</dbReference>